<dbReference type="EMBL" id="JAAAJB010000300">
    <property type="protein sequence ID" value="KAG0259046.1"/>
    <property type="molecule type" value="Genomic_DNA"/>
</dbReference>
<gene>
    <name evidence="2" type="ORF">DFQ27_004339</name>
</gene>
<sequence length="229" mass="24215">MAAFVSRPSVVTLLLPPLVFLLTMFGPGLLHVSPSPYFSLAIMLGYLDSLGPWSRAHVFPNLYLYVCLALGTGVAYAGMLQEDDWQVSNTAPAFAIGSLVSIAYLIPLWIHLAYQRRFVYPSTSMSTPLLLSGESGLQANSDGSSTISVGAASAPPAAAAATAALKFENGLRAVLGTLVAPTIWVALFTIVYAISPIGSYGSIAYTQHDLEPMVHWSSVAGIGGIEFFV</sequence>
<dbReference type="AlphaFoldDB" id="A0A9P6Q4Y1"/>
<dbReference type="OrthoDB" id="2390132at2759"/>
<keyword evidence="1" id="KW-1133">Transmembrane helix</keyword>
<name>A0A9P6Q4Y1_9FUNG</name>
<accession>A0A9P6Q4Y1</accession>
<feature type="transmembrane region" description="Helical" evidence="1">
    <location>
        <begin position="62"/>
        <end position="79"/>
    </location>
</feature>
<proteinExistence type="predicted"/>
<feature type="transmembrane region" description="Helical" evidence="1">
    <location>
        <begin position="91"/>
        <end position="114"/>
    </location>
</feature>
<reference evidence="2" key="1">
    <citation type="journal article" date="2020" name="Fungal Divers.">
        <title>Resolving the Mortierellaceae phylogeny through synthesis of multi-gene phylogenetics and phylogenomics.</title>
        <authorList>
            <person name="Vandepol N."/>
            <person name="Liber J."/>
            <person name="Desiro A."/>
            <person name="Na H."/>
            <person name="Kennedy M."/>
            <person name="Barry K."/>
            <person name="Grigoriev I.V."/>
            <person name="Miller A.N."/>
            <person name="O'Donnell K."/>
            <person name="Stajich J.E."/>
            <person name="Bonito G."/>
        </authorList>
    </citation>
    <scope>NUCLEOTIDE SEQUENCE</scope>
    <source>
        <strain evidence="2">BC1065</strain>
    </source>
</reference>
<organism evidence="2 3">
    <name type="scientific">Actinomortierella ambigua</name>
    <dbReference type="NCBI Taxonomy" id="1343610"/>
    <lineage>
        <taxon>Eukaryota</taxon>
        <taxon>Fungi</taxon>
        <taxon>Fungi incertae sedis</taxon>
        <taxon>Mucoromycota</taxon>
        <taxon>Mortierellomycotina</taxon>
        <taxon>Mortierellomycetes</taxon>
        <taxon>Mortierellales</taxon>
        <taxon>Mortierellaceae</taxon>
        <taxon>Actinomortierella</taxon>
    </lineage>
</organism>
<comment type="caution">
    <text evidence="2">The sequence shown here is derived from an EMBL/GenBank/DDBJ whole genome shotgun (WGS) entry which is preliminary data.</text>
</comment>
<feature type="transmembrane region" description="Helical" evidence="1">
    <location>
        <begin position="12"/>
        <end position="30"/>
    </location>
</feature>
<evidence type="ECO:0000313" key="2">
    <source>
        <dbReference type="EMBL" id="KAG0259046.1"/>
    </source>
</evidence>
<protein>
    <submittedName>
        <fullName evidence="2">Uncharacterized protein</fullName>
    </submittedName>
</protein>
<dbReference type="Proteomes" id="UP000807716">
    <property type="component" value="Unassembled WGS sequence"/>
</dbReference>
<keyword evidence="1" id="KW-0472">Membrane</keyword>
<feature type="non-terminal residue" evidence="2">
    <location>
        <position position="229"/>
    </location>
</feature>
<evidence type="ECO:0000313" key="3">
    <source>
        <dbReference type="Proteomes" id="UP000807716"/>
    </source>
</evidence>
<keyword evidence="1" id="KW-0812">Transmembrane</keyword>
<evidence type="ECO:0000256" key="1">
    <source>
        <dbReference type="SAM" id="Phobius"/>
    </source>
</evidence>
<keyword evidence="3" id="KW-1185">Reference proteome</keyword>
<feature type="transmembrane region" description="Helical" evidence="1">
    <location>
        <begin position="173"/>
        <end position="194"/>
    </location>
</feature>